<accession>A0AAW0EQ64</accession>
<sequence length="369" mass="38073">MSCVPTQHTLDEVQLLLQELQLRMTRAVEASPRLSAATQEQPHVLYEILASFFDAQLAQAQQTRALAIDMADVRRVWAFCLRELALSPLPAHGGEGRLAAWLRSAPSLPLSALQRGAPVVCAPSSAAVPPPSAQSDGGGLTSVFSLVRHGFAALMDAAYVVDQRLQRPTSSGAVAVVSLAALAASRVVALDRVQAVRLSAELADGVTGATVTYADGADGPPYAMADVAALLAGVWHTWGVLDVVHRPGLQSLSEQLVHTYAPPLSGGSAEADGWAAAAATSSPPLSFVVWLQRALRARGGAVHRQLCVEGGPGTAPAAHTGQHDAGADVSTPHPSGTTTDPTLTAAATTTTLCDGDSAAAADFWARLAS</sequence>
<evidence type="ECO:0000256" key="1">
    <source>
        <dbReference type="SAM" id="MobiDB-lite"/>
    </source>
</evidence>
<gene>
    <name evidence="2" type="ORF">NESM_000515400</name>
</gene>
<evidence type="ECO:0000313" key="2">
    <source>
        <dbReference type="EMBL" id="KAK7195840.1"/>
    </source>
</evidence>
<protein>
    <submittedName>
        <fullName evidence="2">Uncharacterized protein</fullName>
    </submittedName>
</protein>
<comment type="caution">
    <text evidence="2">The sequence shown here is derived from an EMBL/GenBank/DDBJ whole genome shotgun (WGS) entry which is preliminary data.</text>
</comment>
<dbReference type="Proteomes" id="UP001430356">
    <property type="component" value="Unassembled WGS sequence"/>
</dbReference>
<keyword evidence="3" id="KW-1185">Reference proteome</keyword>
<proteinExistence type="predicted"/>
<organism evidence="2 3">
    <name type="scientific">Novymonas esmeraldas</name>
    <dbReference type="NCBI Taxonomy" id="1808958"/>
    <lineage>
        <taxon>Eukaryota</taxon>
        <taxon>Discoba</taxon>
        <taxon>Euglenozoa</taxon>
        <taxon>Kinetoplastea</taxon>
        <taxon>Metakinetoplastina</taxon>
        <taxon>Trypanosomatida</taxon>
        <taxon>Trypanosomatidae</taxon>
        <taxon>Novymonas</taxon>
    </lineage>
</organism>
<feature type="region of interest" description="Disordered" evidence="1">
    <location>
        <begin position="312"/>
        <end position="342"/>
    </location>
</feature>
<dbReference type="EMBL" id="JAECZO010000063">
    <property type="protein sequence ID" value="KAK7195840.1"/>
    <property type="molecule type" value="Genomic_DNA"/>
</dbReference>
<dbReference type="AlphaFoldDB" id="A0AAW0EQ64"/>
<name>A0AAW0EQ64_9TRYP</name>
<evidence type="ECO:0000313" key="3">
    <source>
        <dbReference type="Proteomes" id="UP001430356"/>
    </source>
</evidence>
<reference evidence="2 3" key="1">
    <citation type="journal article" date="2021" name="MBio">
        <title>A New Model Trypanosomatid, Novymonas esmeraldas: Genomic Perception of Its 'Candidatus Pandoraea novymonadis' Endosymbiont.</title>
        <authorList>
            <person name="Zakharova A."/>
            <person name="Saura A."/>
            <person name="Butenko A."/>
            <person name="Podesvova L."/>
            <person name="Warmusova S."/>
            <person name="Kostygov A.Y."/>
            <person name="Nenarokova A."/>
            <person name="Lukes J."/>
            <person name="Opperdoes F.R."/>
            <person name="Yurchenko V."/>
        </authorList>
    </citation>
    <scope>NUCLEOTIDE SEQUENCE [LARGE SCALE GENOMIC DNA]</scope>
    <source>
        <strain evidence="2 3">E262AT.01</strain>
    </source>
</reference>